<name>A0AAD9TUA7_9ROSI</name>
<keyword evidence="2" id="KW-1185">Reference proteome</keyword>
<dbReference type="Proteomes" id="UP001280121">
    <property type="component" value="Unassembled WGS sequence"/>
</dbReference>
<dbReference type="EMBL" id="JANJYI010000007">
    <property type="protein sequence ID" value="KAK2642132.1"/>
    <property type="molecule type" value="Genomic_DNA"/>
</dbReference>
<organism evidence="1 2">
    <name type="scientific">Dipteronia dyeriana</name>
    <dbReference type="NCBI Taxonomy" id="168575"/>
    <lineage>
        <taxon>Eukaryota</taxon>
        <taxon>Viridiplantae</taxon>
        <taxon>Streptophyta</taxon>
        <taxon>Embryophyta</taxon>
        <taxon>Tracheophyta</taxon>
        <taxon>Spermatophyta</taxon>
        <taxon>Magnoliopsida</taxon>
        <taxon>eudicotyledons</taxon>
        <taxon>Gunneridae</taxon>
        <taxon>Pentapetalae</taxon>
        <taxon>rosids</taxon>
        <taxon>malvids</taxon>
        <taxon>Sapindales</taxon>
        <taxon>Sapindaceae</taxon>
        <taxon>Hippocastanoideae</taxon>
        <taxon>Acereae</taxon>
        <taxon>Dipteronia</taxon>
    </lineage>
</organism>
<evidence type="ECO:0000313" key="2">
    <source>
        <dbReference type="Proteomes" id="UP001280121"/>
    </source>
</evidence>
<evidence type="ECO:0008006" key="3">
    <source>
        <dbReference type="Google" id="ProtNLM"/>
    </source>
</evidence>
<dbReference type="InterPro" id="IPR052343">
    <property type="entry name" value="Retrotransposon-Effector_Assoc"/>
</dbReference>
<dbReference type="AlphaFoldDB" id="A0AAD9TUA7"/>
<reference evidence="1" key="1">
    <citation type="journal article" date="2023" name="Plant J.">
        <title>Genome sequences and population genomics provide insights into the demographic history, inbreeding, and mutation load of two 'living fossil' tree species of Dipteronia.</title>
        <authorList>
            <person name="Feng Y."/>
            <person name="Comes H.P."/>
            <person name="Chen J."/>
            <person name="Zhu S."/>
            <person name="Lu R."/>
            <person name="Zhang X."/>
            <person name="Li P."/>
            <person name="Qiu J."/>
            <person name="Olsen K.M."/>
            <person name="Qiu Y."/>
        </authorList>
    </citation>
    <scope>NUCLEOTIDE SEQUENCE</scope>
    <source>
        <strain evidence="1">KIB01</strain>
    </source>
</reference>
<gene>
    <name evidence="1" type="ORF">Ddye_023895</name>
</gene>
<comment type="caution">
    <text evidence="1">The sequence shown here is derived from an EMBL/GenBank/DDBJ whole genome shotgun (WGS) entry which is preliminary data.</text>
</comment>
<evidence type="ECO:0000313" key="1">
    <source>
        <dbReference type="EMBL" id="KAK2642132.1"/>
    </source>
</evidence>
<accession>A0AAD9TUA7</accession>
<dbReference type="PANTHER" id="PTHR46890">
    <property type="entry name" value="NON-LTR RETROLELEMENT REVERSE TRANSCRIPTASE-LIKE PROTEIN-RELATED"/>
    <property type="match status" value="1"/>
</dbReference>
<dbReference type="PANTHER" id="PTHR46890:SF48">
    <property type="entry name" value="RNA-DIRECTED DNA POLYMERASE"/>
    <property type="match status" value="1"/>
</dbReference>
<protein>
    <recommendedName>
        <fullName evidence="3">Reverse transcriptase</fullName>
    </recommendedName>
</protein>
<proteinExistence type="predicted"/>
<sequence length="95" mass="10777">MNDFKSINLCNVTYKIVAKSIANHFYLVLGDVILDTQSVFVPGRMISYNAIIGFECLHALRTMKRKKGSMPLKLDMSKAYDRVEWGVLMSDDVEA</sequence>